<sequence>MVTASSMFRPSLLVQAASRHVSLEFFAILKVVKAFTWLILGATYVYYVVNQMDNQGAFLSHRAVNQTIAQKVKRASTHRTEDAVTFVHDAFVAQAWRDPVCGDGVCETPYEKQGSAALGGCPADCGAETETETVRTVMRIASDFRHTRLAENVMRVPARWNLCRRDDERARAGKLDDLCYHAESQPFERSYTADRPWDLKVVDITLRPGDWYLRVDDDHAGRTQGFLLDAELMEAEGAAEALQHTRPSLLTNLSTSARVRLAASSTRWDTCDTPAASVATLNTLRSLRAGAAGTSSRRREERRHFRRTLQQQNAACNFTCPPANLRTVPCPCTPCQNDAASKACTLAALAYCEAPDGLGFSRNHEDSGKRLSTDMQHALFDVYLDGALMQERAKVLISHLYLARFVDSKSQVVDVRAIFHNKPLDVLVDFRVRMHLHAHGKMSITTEAFKVPLFDYFRDSSMRRLCLFIVEVIVAAVGVLLFASSIGDFRRFVHLLHDSIIRRLQQRVVHRHFMVDAWSIAVQALQLTVPLCLLAASIVHFVYYFAYVRDFTYERNYRWYDGDGSAGARMLLPKRRASPQPPVEGYPMGAWRHTLPTDTSERDAFLALLEKVDVMSLLNGWYLVLQAPILLGIASMIARHFFGLPMMYPYMRTLHRGLSDFATVIGVITLCTVLCAYSLHIIIGDRISLYDRFHRAVGSLAVYYIGDPSSNLSRRVNPGVSMLQGTILNQAERFVVAIVHVTYPLIAIFVLANFLVAILHNNFVEERRRQRAKRQHETRHETSHDKLARRVLRTHGALDRTRDTISALLYAVGFKTLAAFFFSSNRKWLDCRNLHGFSRATSAAKSDDDRWDGFTSPPPPSSMSITVGQHEGPISTNGPALQSFMFSSISHDEDAKCGDDESMTTLKSATTELAHESDTASGGLWTSLSGEGQQFIFSTSRSLSSCAELTRALSKALSISEIKVDVTTSSTTHDSTTASKPAVAVNDGGEEDNKAATVIQANVRGYIQRKTLGYAAGSLRRWRRVHHTIVATQRAKVNLEKILSKHGDVNAEGFQVAKRRSSTEEEEEEVLLMGSSTVRKDGLRSDTARYLRMNQTNRYELVAPVLGVLGPTALAEVMRSLFDNFWAARALQESSHVSPLSLTLQHYKNRGGRRLQIRKLSAMEEVLYSFASFEDYTRMISITEHLQEAKRLQVVRDAILQIANRVVHDIGSPTGSEYDQLSGDALVSAVLHRARDTAKGMSAVSRDMIHFSEPLPVYVKDHQRDSQKLLRRTKTSTAMMMLEIKRFANSCLPSSLFRRRRLRTGKSDVVEHAWRFGKGMAVTLSHIPWRMFGILLNLLRGRVPFAKSDDDGDGADNERSILGGADKLAAFNAWGDENAEMSSRRRRFASSSSPRGNVQRFLDVMRGGE</sequence>
<comment type="caution">
    <text evidence="3">The sequence shown here is derived from an EMBL/GenBank/DDBJ whole genome shotgun (WGS) entry which is preliminary data.</text>
</comment>
<organism evidence="3 4">
    <name type="scientific">Pycnococcus provasolii</name>
    <dbReference type="NCBI Taxonomy" id="41880"/>
    <lineage>
        <taxon>Eukaryota</taxon>
        <taxon>Viridiplantae</taxon>
        <taxon>Chlorophyta</taxon>
        <taxon>Pseudoscourfieldiophyceae</taxon>
        <taxon>Pseudoscourfieldiales</taxon>
        <taxon>Pycnococcaceae</taxon>
        <taxon>Pycnococcus</taxon>
    </lineage>
</organism>
<feature type="transmembrane region" description="Helical" evidence="2">
    <location>
        <begin position="661"/>
        <end position="683"/>
    </location>
</feature>
<keyword evidence="4" id="KW-1185">Reference proteome</keyword>
<dbReference type="EMBL" id="BNJQ01000041">
    <property type="protein sequence ID" value="GHP12381.1"/>
    <property type="molecule type" value="Genomic_DNA"/>
</dbReference>
<feature type="transmembrane region" description="Helical" evidence="2">
    <location>
        <begin position="524"/>
        <end position="548"/>
    </location>
</feature>
<evidence type="ECO:0000256" key="2">
    <source>
        <dbReference type="SAM" id="Phobius"/>
    </source>
</evidence>
<dbReference type="Pfam" id="PF00612">
    <property type="entry name" value="IQ"/>
    <property type="match status" value="1"/>
</dbReference>
<accession>A0A830I3T8</accession>
<feature type="transmembrane region" description="Helical" evidence="2">
    <location>
        <begin position="734"/>
        <end position="759"/>
    </location>
</feature>
<evidence type="ECO:0000313" key="3">
    <source>
        <dbReference type="EMBL" id="GHP12381.1"/>
    </source>
</evidence>
<proteinExistence type="predicted"/>
<evidence type="ECO:0008006" key="5">
    <source>
        <dbReference type="Google" id="ProtNLM"/>
    </source>
</evidence>
<feature type="transmembrane region" description="Helical" evidence="2">
    <location>
        <begin position="621"/>
        <end position="641"/>
    </location>
</feature>
<reference evidence="3" key="1">
    <citation type="submission" date="2020-10" db="EMBL/GenBank/DDBJ databases">
        <title>Unveiling of a novel bifunctional photoreceptor, Dualchrome1, isolated from a cosmopolitan green alga.</title>
        <authorList>
            <person name="Suzuki S."/>
            <person name="Kawachi M."/>
        </authorList>
    </citation>
    <scope>NUCLEOTIDE SEQUENCE</scope>
    <source>
        <strain evidence="3">NIES 2893</strain>
    </source>
</reference>
<keyword evidence="2" id="KW-1133">Transmembrane helix</keyword>
<keyword evidence="2" id="KW-0812">Transmembrane</keyword>
<dbReference type="InterPro" id="IPR000048">
    <property type="entry name" value="IQ_motif_EF-hand-BS"/>
</dbReference>
<evidence type="ECO:0000256" key="1">
    <source>
        <dbReference type="SAM" id="MobiDB-lite"/>
    </source>
</evidence>
<dbReference type="Proteomes" id="UP000660262">
    <property type="component" value="Unassembled WGS sequence"/>
</dbReference>
<evidence type="ECO:0000313" key="4">
    <source>
        <dbReference type="Proteomes" id="UP000660262"/>
    </source>
</evidence>
<feature type="transmembrane region" description="Helical" evidence="2">
    <location>
        <begin position="465"/>
        <end position="486"/>
    </location>
</feature>
<feature type="transmembrane region" description="Helical" evidence="2">
    <location>
        <begin position="25"/>
        <end position="49"/>
    </location>
</feature>
<keyword evidence="2" id="KW-0472">Membrane</keyword>
<gene>
    <name evidence="3" type="ORF">PPROV_001110900</name>
</gene>
<name>A0A830I3T8_9CHLO</name>
<dbReference type="PROSITE" id="PS50096">
    <property type="entry name" value="IQ"/>
    <property type="match status" value="1"/>
</dbReference>
<protein>
    <recommendedName>
        <fullName evidence="5">Polycystin cation channel PKD1/PKD2 domain-containing protein</fullName>
    </recommendedName>
</protein>
<dbReference type="Gene3D" id="1.10.287.70">
    <property type="match status" value="1"/>
</dbReference>
<feature type="region of interest" description="Disordered" evidence="1">
    <location>
        <begin position="1385"/>
        <end position="1409"/>
    </location>
</feature>
<dbReference type="OrthoDB" id="537431at2759"/>